<keyword evidence="2 6" id="KW-0349">Heme</keyword>
<dbReference type="Gene3D" id="1.10.760.10">
    <property type="entry name" value="Cytochrome c-like domain"/>
    <property type="match status" value="1"/>
</dbReference>
<reference evidence="9 10" key="1">
    <citation type="submission" date="2019-03" db="EMBL/GenBank/DDBJ databases">
        <title>Genomic Encyclopedia of Type Strains, Phase IV (KMG-IV): sequencing the most valuable type-strain genomes for metagenomic binning, comparative biology and taxonomic classification.</title>
        <authorList>
            <person name="Goeker M."/>
        </authorList>
    </citation>
    <scope>NUCLEOTIDE SEQUENCE [LARGE SCALE GENOMIC DNA]</scope>
    <source>
        <strain evidence="9 10">DSM 1709</strain>
    </source>
</reference>
<feature type="binding site" description="covalent" evidence="6">
    <location>
        <position position="42"/>
    </location>
    <ligand>
        <name>heme c</name>
        <dbReference type="ChEBI" id="CHEBI:61717"/>
    </ligand>
</feature>
<comment type="caution">
    <text evidence="9">The sequence shown here is derived from an EMBL/GenBank/DDBJ whole genome shotgun (WGS) entry which is preliminary data.</text>
</comment>
<dbReference type="GO" id="GO:0005506">
    <property type="term" value="F:iron ion binding"/>
    <property type="evidence" value="ECO:0007669"/>
    <property type="project" value="InterPro"/>
</dbReference>
<evidence type="ECO:0000259" key="8">
    <source>
        <dbReference type="PROSITE" id="PS51007"/>
    </source>
</evidence>
<dbReference type="Proteomes" id="UP000295106">
    <property type="component" value="Unassembled WGS sequence"/>
</dbReference>
<organism evidence="9 10">
    <name type="scientific">Rubrivivax gelatinosus</name>
    <name type="common">Rhodocyclus gelatinosus</name>
    <name type="synonym">Rhodopseudomonas gelatinosa</name>
    <dbReference type="NCBI Taxonomy" id="28068"/>
    <lineage>
        <taxon>Bacteria</taxon>
        <taxon>Pseudomonadati</taxon>
        <taxon>Pseudomonadota</taxon>
        <taxon>Betaproteobacteria</taxon>
        <taxon>Burkholderiales</taxon>
        <taxon>Sphaerotilaceae</taxon>
        <taxon>Rubrivivax</taxon>
    </lineage>
</organism>
<evidence type="ECO:0000256" key="4">
    <source>
        <dbReference type="ARBA" id="ARBA00022982"/>
    </source>
</evidence>
<proteinExistence type="predicted"/>
<evidence type="ECO:0000256" key="2">
    <source>
        <dbReference type="ARBA" id="ARBA00022617"/>
    </source>
</evidence>
<dbReference type="AlphaFoldDB" id="A0A4R2MLL1"/>
<evidence type="ECO:0000313" key="9">
    <source>
        <dbReference type="EMBL" id="TCP03906.1"/>
    </source>
</evidence>
<evidence type="ECO:0000256" key="1">
    <source>
        <dbReference type="ARBA" id="ARBA00022448"/>
    </source>
</evidence>
<keyword evidence="1" id="KW-0813">Transport</keyword>
<feature type="domain" description="Cytochrome c" evidence="8">
    <location>
        <begin position="15"/>
        <end position="111"/>
    </location>
</feature>
<dbReference type="GO" id="GO:0020037">
    <property type="term" value="F:heme binding"/>
    <property type="evidence" value="ECO:0007669"/>
    <property type="project" value="InterPro"/>
</dbReference>
<feature type="binding site" description="axial binding residue" evidence="6">
    <location>
        <position position="38"/>
    </location>
    <ligand>
        <name>heme c</name>
        <dbReference type="ChEBI" id="CHEBI:61717"/>
    </ligand>
    <ligandPart>
        <name>Fe</name>
        <dbReference type="ChEBI" id="CHEBI:18248"/>
    </ligandPart>
</feature>
<dbReference type="InterPro" id="IPR002324">
    <property type="entry name" value="Cyt_c_ID"/>
</dbReference>
<feature type="chain" id="PRO_5020793145" evidence="7">
    <location>
        <begin position="27"/>
        <end position="111"/>
    </location>
</feature>
<keyword evidence="3 6" id="KW-0479">Metal-binding</keyword>
<protein>
    <submittedName>
        <fullName evidence="9">Cytochrome c</fullName>
    </submittedName>
</protein>
<sequence>MERMNRTVSHLALAAGLVFGAAAVHAATPAELATKAGCAVCHQPTAKGLGPSYQEIAKKYKGQAGAPALMAERVRKGSVGIFGKLPMTPTPPARISDADLKLVIDWILKTP</sequence>
<dbReference type="SUPFAM" id="SSF46626">
    <property type="entry name" value="Cytochrome c"/>
    <property type="match status" value="1"/>
</dbReference>
<evidence type="ECO:0000256" key="3">
    <source>
        <dbReference type="ARBA" id="ARBA00022723"/>
    </source>
</evidence>
<gene>
    <name evidence="9" type="ORF">EV684_103153</name>
</gene>
<keyword evidence="4" id="KW-0249">Electron transport</keyword>
<comment type="PTM">
    <text evidence="6">Binds 1 heme c group covalently per subunit.</text>
</comment>
<accession>A0A4R2MLL1</accession>
<dbReference type="PROSITE" id="PS51007">
    <property type="entry name" value="CYTC"/>
    <property type="match status" value="1"/>
</dbReference>
<dbReference type="Pfam" id="PF00034">
    <property type="entry name" value="Cytochrom_C"/>
    <property type="match status" value="1"/>
</dbReference>
<dbReference type="OrthoDB" id="9814063at2"/>
<evidence type="ECO:0000313" key="10">
    <source>
        <dbReference type="Proteomes" id="UP000295106"/>
    </source>
</evidence>
<dbReference type="GO" id="GO:0009055">
    <property type="term" value="F:electron transfer activity"/>
    <property type="evidence" value="ECO:0007669"/>
    <property type="project" value="InterPro"/>
</dbReference>
<keyword evidence="5 6" id="KW-0408">Iron</keyword>
<dbReference type="EMBL" id="SLXD01000003">
    <property type="protein sequence ID" value="TCP03906.1"/>
    <property type="molecule type" value="Genomic_DNA"/>
</dbReference>
<evidence type="ECO:0000256" key="6">
    <source>
        <dbReference type="PIRSR" id="PIRSR602324-1"/>
    </source>
</evidence>
<evidence type="ECO:0000256" key="5">
    <source>
        <dbReference type="ARBA" id="ARBA00023004"/>
    </source>
</evidence>
<name>A0A4R2MLL1_RUBGE</name>
<dbReference type="PRINTS" id="PR00606">
    <property type="entry name" value="CYTCHROMECID"/>
</dbReference>
<dbReference type="InterPro" id="IPR036909">
    <property type="entry name" value="Cyt_c-like_dom_sf"/>
</dbReference>
<feature type="signal peptide" evidence="7">
    <location>
        <begin position="1"/>
        <end position="26"/>
    </location>
</feature>
<evidence type="ECO:0000256" key="7">
    <source>
        <dbReference type="SAM" id="SignalP"/>
    </source>
</evidence>
<keyword evidence="7" id="KW-0732">Signal</keyword>
<dbReference type="InterPro" id="IPR009056">
    <property type="entry name" value="Cyt_c-like_dom"/>
</dbReference>
<feature type="binding site" description="covalent" evidence="6">
    <location>
        <position position="87"/>
    </location>
    <ligand>
        <name>heme c</name>
        <dbReference type="ChEBI" id="CHEBI:61717"/>
    </ligand>
</feature>